<organism evidence="1">
    <name type="scientific">Arundo donax</name>
    <name type="common">Giant reed</name>
    <name type="synonym">Donax arundinaceus</name>
    <dbReference type="NCBI Taxonomy" id="35708"/>
    <lineage>
        <taxon>Eukaryota</taxon>
        <taxon>Viridiplantae</taxon>
        <taxon>Streptophyta</taxon>
        <taxon>Embryophyta</taxon>
        <taxon>Tracheophyta</taxon>
        <taxon>Spermatophyta</taxon>
        <taxon>Magnoliopsida</taxon>
        <taxon>Liliopsida</taxon>
        <taxon>Poales</taxon>
        <taxon>Poaceae</taxon>
        <taxon>PACMAD clade</taxon>
        <taxon>Arundinoideae</taxon>
        <taxon>Arundineae</taxon>
        <taxon>Arundo</taxon>
    </lineage>
</organism>
<proteinExistence type="predicted"/>
<dbReference type="AlphaFoldDB" id="A0A0A9H0G6"/>
<reference evidence="1" key="2">
    <citation type="journal article" date="2015" name="Data Brief">
        <title>Shoot transcriptome of the giant reed, Arundo donax.</title>
        <authorList>
            <person name="Barrero R.A."/>
            <person name="Guerrero F.D."/>
            <person name="Moolhuijzen P."/>
            <person name="Goolsby J.A."/>
            <person name="Tidwell J."/>
            <person name="Bellgard S.E."/>
            <person name="Bellgard M.I."/>
        </authorList>
    </citation>
    <scope>NUCLEOTIDE SEQUENCE</scope>
    <source>
        <tissue evidence="1">Shoot tissue taken approximately 20 cm above the soil surface</tissue>
    </source>
</reference>
<sequence length="60" mass="7005">MLVRLHDKASYYQKCTVPKDCTETISSRVQVRWSPTLWSNIRGTSLPLIELLLTQDFCVY</sequence>
<reference evidence="1" key="1">
    <citation type="submission" date="2014-09" db="EMBL/GenBank/DDBJ databases">
        <authorList>
            <person name="Magalhaes I.L.F."/>
            <person name="Oliveira U."/>
            <person name="Santos F.R."/>
            <person name="Vidigal T.H.D.A."/>
            <person name="Brescovit A.D."/>
            <person name="Santos A.J."/>
        </authorList>
    </citation>
    <scope>NUCLEOTIDE SEQUENCE</scope>
    <source>
        <tissue evidence="1">Shoot tissue taken approximately 20 cm above the soil surface</tissue>
    </source>
</reference>
<evidence type="ECO:0000313" key="1">
    <source>
        <dbReference type="EMBL" id="JAE30257.1"/>
    </source>
</evidence>
<protein>
    <submittedName>
        <fullName evidence="1">Uncharacterized protein</fullName>
    </submittedName>
</protein>
<dbReference type="EMBL" id="GBRH01167639">
    <property type="protein sequence ID" value="JAE30257.1"/>
    <property type="molecule type" value="Transcribed_RNA"/>
</dbReference>
<accession>A0A0A9H0G6</accession>
<name>A0A0A9H0G6_ARUDO</name>